<comment type="caution">
    <text evidence="1">The sequence shown here is derived from an EMBL/GenBank/DDBJ whole genome shotgun (WGS) entry which is preliminary data.</text>
</comment>
<accession>A0A9P6DJF1</accession>
<sequence>ELLWDVKTRWDSSHGMLERAIAAQPAIKAMLGKHKFRELQSKNLSDEQWNLADKICEILSFPHSIQQLMSGEATPILSGVLPAFQQLQNCWEDHAAKQHDISWYVYEGMEWLNKYHDKAGKSPTYVIAM</sequence>
<evidence type="ECO:0000313" key="2">
    <source>
        <dbReference type="Proteomes" id="UP000886523"/>
    </source>
</evidence>
<name>A0A9P6DJF1_9AGAM</name>
<feature type="non-terminal residue" evidence="1">
    <location>
        <position position="1"/>
    </location>
</feature>
<reference evidence="1" key="1">
    <citation type="journal article" date="2020" name="Nat. Commun.">
        <title>Large-scale genome sequencing of mycorrhizal fungi provides insights into the early evolution of symbiotic traits.</title>
        <authorList>
            <person name="Miyauchi S."/>
            <person name="Kiss E."/>
            <person name="Kuo A."/>
            <person name="Drula E."/>
            <person name="Kohler A."/>
            <person name="Sanchez-Garcia M."/>
            <person name="Morin E."/>
            <person name="Andreopoulos B."/>
            <person name="Barry K.W."/>
            <person name="Bonito G."/>
            <person name="Buee M."/>
            <person name="Carver A."/>
            <person name="Chen C."/>
            <person name="Cichocki N."/>
            <person name="Clum A."/>
            <person name="Culley D."/>
            <person name="Crous P.W."/>
            <person name="Fauchery L."/>
            <person name="Girlanda M."/>
            <person name="Hayes R.D."/>
            <person name="Keri Z."/>
            <person name="LaButti K."/>
            <person name="Lipzen A."/>
            <person name="Lombard V."/>
            <person name="Magnuson J."/>
            <person name="Maillard F."/>
            <person name="Murat C."/>
            <person name="Nolan M."/>
            <person name="Ohm R.A."/>
            <person name="Pangilinan J."/>
            <person name="Pereira M.F."/>
            <person name="Perotto S."/>
            <person name="Peter M."/>
            <person name="Pfister S."/>
            <person name="Riley R."/>
            <person name="Sitrit Y."/>
            <person name="Stielow J.B."/>
            <person name="Szollosi G."/>
            <person name="Zifcakova L."/>
            <person name="Stursova M."/>
            <person name="Spatafora J.W."/>
            <person name="Tedersoo L."/>
            <person name="Vaario L.M."/>
            <person name="Yamada A."/>
            <person name="Yan M."/>
            <person name="Wang P."/>
            <person name="Xu J."/>
            <person name="Bruns T."/>
            <person name="Baldrian P."/>
            <person name="Vilgalys R."/>
            <person name="Dunand C."/>
            <person name="Henrissat B."/>
            <person name="Grigoriev I.V."/>
            <person name="Hibbett D."/>
            <person name="Nagy L.G."/>
            <person name="Martin F.M."/>
        </authorList>
    </citation>
    <scope>NUCLEOTIDE SEQUENCE</scope>
    <source>
        <strain evidence="1">UP504</strain>
    </source>
</reference>
<dbReference type="AlphaFoldDB" id="A0A9P6DJF1"/>
<organism evidence="1 2">
    <name type="scientific">Hydnum rufescens UP504</name>
    <dbReference type="NCBI Taxonomy" id="1448309"/>
    <lineage>
        <taxon>Eukaryota</taxon>
        <taxon>Fungi</taxon>
        <taxon>Dikarya</taxon>
        <taxon>Basidiomycota</taxon>
        <taxon>Agaricomycotina</taxon>
        <taxon>Agaricomycetes</taxon>
        <taxon>Cantharellales</taxon>
        <taxon>Hydnaceae</taxon>
        <taxon>Hydnum</taxon>
    </lineage>
</organism>
<feature type="non-terminal residue" evidence="1">
    <location>
        <position position="129"/>
    </location>
</feature>
<dbReference type="EMBL" id="MU129145">
    <property type="protein sequence ID" value="KAF9505581.1"/>
    <property type="molecule type" value="Genomic_DNA"/>
</dbReference>
<dbReference type="Proteomes" id="UP000886523">
    <property type="component" value="Unassembled WGS sequence"/>
</dbReference>
<protein>
    <submittedName>
        <fullName evidence="1">Uncharacterized protein</fullName>
    </submittedName>
</protein>
<evidence type="ECO:0000313" key="1">
    <source>
        <dbReference type="EMBL" id="KAF9505581.1"/>
    </source>
</evidence>
<dbReference type="InterPro" id="IPR012337">
    <property type="entry name" value="RNaseH-like_sf"/>
</dbReference>
<gene>
    <name evidence="1" type="ORF">BS47DRAFT_1269356</name>
</gene>
<keyword evidence="2" id="KW-1185">Reference proteome</keyword>
<dbReference type="SUPFAM" id="SSF53098">
    <property type="entry name" value="Ribonuclease H-like"/>
    <property type="match status" value="1"/>
</dbReference>
<proteinExistence type="predicted"/>
<dbReference type="OrthoDB" id="2790258at2759"/>